<evidence type="ECO:0000256" key="1">
    <source>
        <dbReference type="SAM" id="SignalP"/>
    </source>
</evidence>
<dbReference type="SUPFAM" id="SSF50974">
    <property type="entry name" value="Nitrous oxide reductase, N-terminal domain"/>
    <property type="match status" value="1"/>
</dbReference>
<dbReference type="PANTHER" id="PTHR47197:SF3">
    <property type="entry name" value="DIHYDRO-HEME D1 DEHYDROGENASE"/>
    <property type="match status" value="1"/>
</dbReference>
<evidence type="ECO:0000313" key="3">
    <source>
        <dbReference type="Proteomes" id="UP001162811"/>
    </source>
</evidence>
<feature type="signal peptide" evidence="1">
    <location>
        <begin position="1"/>
        <end position="24"/>
    </location>
</feature>
<gene>
    <name evidence="2" type="ORF">NG900_20315</name>
</gene>
<protein>
    <recommendedName>
        <fullName evidence="4">YncE family protein</fullName>
    </recommendedName>
</protein>
<dbReference type="Gene3D" id="2.130.10.10">
    <property type="entry name" value="YVTN repeat-like/Quinoprotein amine dehydrogenase"/>
    <property type="match status" value="2"/>
</dbReference>
<dbReference type="InterPro" id="IPR011045">
    <property type="entry name" value="N2O_reductase_N"/>
</dbReference>
<dbReference type="InterPro" id="IPR015943">
    <property type="entry name" value="WD40/YVTN_repeat-like_dom_sf"/>
</dbReference>
<dbReference type="InterPro" id="IPR011964">
    <property type="entry name" value="YVTN_b-propeller_repeat"/>
</dbReference>
<sequence>MKHRLLVATTLAAAAITCTTGAKAGQAPNALASPDIPISHKDRVYAAEQFSNTVSVTDPASNKLLGVIKLGDPAPGNFSPLYRGQVLVHGMGFSPDHRTLAVVSIGSNSVTFIDTQTNAVKHTTYVGRSPHEAFYTPDGGEVWVTVRGENYIAVLDAKTYEEKTRVTVPAGPGMQIFSPDGKYGYVCSSFNPEMVVIATRDHKIVGHIKQESPFCPNIAATPDGKQVWFTLKDIGKVQVFDAKPPFNAITAFETGPITNHVNFAQNAKGAFAYVTIGGTNQVKVFRTDNFKPVATIPVGKLPHGLWPSGDGTRMYVGLENDDALAVIDTLTNKVVSTIPIGQAPQALAYVPNAVPEGEGTENLQPLGLAGQVSHLALMPVATDKSGASAAPTSIALFDQGLVQVLQASVTGLQPKQPYAIALSAHADGSGPLESLANFMTNPAGAAIVNSIGQVQQIVVPGNAATDSTRRYLVIAPVVSGKLGAAVQVQTP</sequence>
<proteinExistence type="predicted"/>
<keyword evidence="3" id="KW-1185">Reference proteome</keyword>
<comment type="caution">
    <text evidence="2">The sequence shown here is derived from an EMBL/GenBank/DDBJ whole genome shotgun (WGS) entry which is preliminary data.</text>
</comment>
<reference evidence="2" key="1">
    <citation type="submission" date="2022-06" db="EMBL/GenBank/DDBJ databases">
        <authorList>
            <person name="Lu C.-H."/>
        </authorList>
    </citation>
    <scope>NUCLEOTIDE SEQUENCE</scope>
    <source>
        <strain evidence="2">21MJYT02-11</strain>
    </source>
</reference>
<reference evidence="2" key="2">
    <citation type="journal article" date="2023" name="Front. Microbiol.">
        <title>Ralstonia chuxiongensis sp. nov., Ralstonia mojiangensis sp. nov., and Ralstonia soli sp. nov., isolated from tobacco fields, are three novel species in the family Burkholderiaceae.</title>
        <authorList>
            <person name="Lu C.H."/>
            <person name="Zhang Y.Y."/>
            <person name="Jiang N."/>
            <person name="Chen W."/>
            <person name="Shao X."/>
            <person name="Zhao Z.M."/>
            <person name="Lu W.L."/>
            <person name="Hu X."/>
            <person name="Xi Y.X."/>
            <person name="Zou S.Y."/>
            <person name="Wei Q.J."/>
            <person name="Lin Z.L."/>
            <person name="Gong L."/>
            <person name="Gai X.T."/>
            <person name="Zhang L.Q."/>
            <person name="Li J.Y."/>
            <person name="Jin Y."/>
            <person name="Xia Z.Y."/>
        </authorList>
    </citation>
    <scope>NUCLEOTIDE SEQUENCE</scope>
    <source>
        <strain evidence="2">21MJYT02-11</strain>
    </source>
</reference>
<name>A0ABT1AQ33_9RALS</name>
<dbReference type="Proteomes" id="UP001162811">
    <property type="component" value="Unassembled WGS sequence"/>
</dbReference>
<organism evidence="2 3">
    <name type="scientific">Ralstonia soli</name>
    <dbReference type="NCBI Taxonomy" id="2953896"/>
    <lineage>
        <taxon>Bacteria</taxon>
        <taxon>Pseudomonadati</taxon>
        <taxon>Pseudomonadota</taxon>
        <taxon>Betaproteobacteria</taxon>
        <taxon>Burkholderiales</taxon>
        <taxon>Burkholderiaceae</taxon>
        <taxon>Ralstonia</taxon>
    </lineage>
</organism>
<evidence type="ECO:0000313" key="2">
    <source>
        <dbReference type="EMBL" id="MCO5400550.1"/>
    </source>
</evidence>
<dbReference type="NCBIfam" id="TIGR02276">
    <property type="entry name" value="beta_rpt_yvtn"/>
    <property type="match status" value="1"/>
</dbReference>
<dbReference type="PANTHER" id="PTHR47197">
    <property type="entry name" value="PROTEIN NIRF"/>
    <property type="match status" value="1"/>
</dbReference>
<accession>A0ABT1AQ33</accession>
<dbReference type="InterPro" id="IPR051200">
    <property type="entry name" value="Host-pathogen_enzymatic-act"/>
</dbReference>
<dbReference type="RefSeq" id="WP_252683163.1">
    <property type="nucleotide sequence ID" value="NZ_JAMXHT010000007.1"/>
</dbReference>
<keyword evidence="1" id="KW-0732">Signal</keyword>
<evidence type="ECO:0008006" key="4">
    <source>
        <dbReference type="Google" id="ProtNLM"/>
    </source>
</evidence>
<dbReference type="EMBL" id="JAMXHT010000007">
    <property type="protein sequence ID" value="MCO5400550.1"/>
    <property type="molecule type" value="Genomic_DNA"/>
</dbReference>
<feature type="chain" id="PRO_5047489855" description="YncE family protein" evidence="1">
    <location>
        <begin position="25"/>
        <end position="491"/>
    </location>
</feature>